<accession>A0A8X6SUV6</accession>
<evidence type="ECO:0000313" key="1">
    <source>
        <dbReference type="EMBL" id="GFY20477.1"/>
    </source>
</evidence>
<reference evidence="1" key="1">
    <citation type="submission" date="2020-08" db="EMBL/GenBank/DDBJ databases">
        <title>Multicomponent nature underlies the extraordinary mechanical properties of spider dragline silk.</title>
        <authorList>
            <person name="Kono N."/>
            <person name="Nakamura H."/>
            <person name="Mori M."/>
            <person name="Yoshida Y."/>
            <person name="Ohtoshi R."/>
            <person name="Malay A.D."/>
            <person name="Moran D.A.P."/>
            <person name="Tomita M."/>
            <person name="Numata K."/>
            <person name="Arakawa K."/>
        </authorList>
    </citation>
    <scope>NUCLEOTIDE SEQUENCE</scope>
</reference>
<name>A0A8X6SUV6_TRICX</name>
<dbReference type="EMBL" id="BMAU01021355">
    <property type="protein sequence ID" value="GFY20477.1"/>
    <property type="molecule type" value="Genomic_DNA"/>
</dbReference>
<dbReference type="AlphaFoldDB" id="A0A8X6SUV6"/>
<dbReference type="Proteomes" id="UP000887159">
    <property type="component" value="Unassembled WGS sequence"/>
</dbReference>
<gene>
    <name evidence="1" type="ORF">TNCV_211091</name>
</gene>
<evidence type="ECO:0000313" key="2">
    <source>
        <dbReference type="Proteomes" id="UP000887159"/>
    </source>
</evidence>
<sequence length="59" mass="6768">MLPKELHQLKYEALSEPQDSKAIELSSRPKLTGIVRGKAFLHVLRRRPIGCADSRIRTR</sequence>
<keyword evidence="2" id="KW-1185">Reference proteome</keyword>
<protein>
    <submittedName>
        <fullName evidence="1">Uncharacterized protein</fullName>
    </submittedName>
</protein>
<organism evidence="1 2">
    <name type="scientific">Trichonephila clavipes</name>
    <name type="common">Golden silk orbweaver</name>
    <name type="synonym">Nephila clavipes</name>
    <dbReference type="NCBI Taxonomy" id="2585209"/>
    <lineage>
        <taxon>Eukaryota</taxon>
        <taxon>Metazoa</taxon>
        <taxon>Ecdysozoa</taxon>
        <taxon>Arthropoda</taxon>
        <taxon>Chelicerata</taxon>
        <taxon>Arachnida</taxon>
        <taxon>Araneae</taxon>
        <taxon>Araneomorphae</taxon>
        <taxon>Entelegynae</taxon>
        <taxon>Araneoidea</taxon>
        <taxon>Nephilidae</taxon>
        <taxon>Trichonephila</taxon>
    </lineage>
</organism>
<proteinExistence type="predicted"/>
<comment type="caution">
    <text evidence="1">The sequence shown here is derived from an EMBL/GenBank/DDBJ whole genome shotgun (WGS) entry which is preliminary data.</text>
</comment>